<evidence type="ECO:0000256" key="1">
    <source>
        <dbReference type="ARBA" id="ARBA00007637"/>
    </source>
</evidence>
<dbReference type="Gene3D" id="3.90.25.10">
    <property type="entry name" value="UDP-galactose 4-epimerase, domain 1"/>
    <property type="match status" value="1"/>
</dbReference>
<dbReference type="AlphaFoldDB" id="M0N8T2"/>
<organism evidence="3 4">
    <name type="scientific">Halococcus salifodinae DSM 8989</name>
    <dbReference type="NCBI Taxonomy" id="1227456"/>
    <lineage>
        <taxon>Archaea</taxon>
        <taxon>Methanobacteriati</taxon>
        <taxon>Methanobacteriota</taxon>
        <taxon>Stenosarchaea group</taxon>
        <taxon>Halobacteria</taxon>
        <taxon>Halobacteriales</taxon>
        <taxon>Halococcaceae</taxon>
        <taxon>Halococcus</taxon>
    </lineage>
</organism>
<evidence type="ECO:0000259" key="2">
    <source>
        <dbReference type="Pfam" id="PF01370"/>
    </source>
</evidence>
<proteinExistence type="inferred from homology"/>
<dbReference type="PANTHER" id="PTHR43000">
    <property type="entry name" value="DTDP-D-GLUCOSE 4,6-DEHYDRATASE-RELATED"/>
    <property type="match status" value="1"/>
</dbReference>
<dbReference type="InterPro" id="IPR036291">
    <property type="entry name" value="NAD(P)-bd_dom_sf"/>
</dbReference>
<dbReference type="EMBL" id="AOME01000052">
    <property type="protein sequence ID" value="EMA53040.1"/>
    <property type="molecule type" value="Genomic_DNA"/>
</dbReference>
<name>M0N8T2_9EURY</name>
<dbReference type="Proteomes" id="UP000011625">
    <property type="component" value="Unassembled WGS sequence"/>
</dbReference>
<dbReference type="STRING" id="1227456.C450_09498"/>
<evidence type="ECO:0000313" key="3">
    <source>
        <dbReference type="EMBL" id="EMA53040.1"/>
    </source>
</evidence>
<protein>
    <submittedName>
        <fullName evidence="3">NAD-dependent epimerase/dehydratase</fullName>
    </submittedName>
</protein>
<feature type="domain" description="NAD-dependent epimerase/dehydratase" evidence="2">
    <location>
        <begin position="8"/>
        <end position="216"/>
    </location>
</feature>
<sequence>MDALVAENEVRVLDDFSSGRRSQLPANLSVIEGDVRDSDVRKAAFDDVDIVFHEAAIVSVEQSVEMPMESHAINVDATLSVLEEARRTNARVVFASSAAIYGTPETLPIPETVAKRPSSPYGLEKLSADHYCQLYHDLYGLETVALRYFNVYGPRQRKGPYSGVITKFFAQARSGGPITVQGTGEQTRDFVHVRDVVRANLLAAMTDRVGEAFNIGTGRSTTIAQLAEHVRETVDPDIKIEHTDPRPGDVRDSLADVSKANEALDYEPAVELSEGIESVFDWIRH</sequence>
<comment type="similarity">
    <text evidence="1">Belongs to the NAD(P)-dependent epimerase/dehydratase family.</text>
</comment>
<comment type="caution">
    <text evidence="3">The sequence shown here is derived from an EMBL/GenBank/DDBJ whole genome shotgun (WGS) entry which is preliminary data.</text>
</comment>
<gene>
    <name evidence="3" type="ORF">C450_09498</name>
</gene>
<keyword evidence="4" id="KW-1185">Reference proteome</keyword>
<dbReference type="Gene3D" id="3.40.50.720">
    <property type="entry name" value="NAD(P)-binding Rossmann-like Domain"/>
    <property type="match status" value="1"/>
</dbReference>
<dbReference type="PRINTS" id="PR01713">
    <property type="entry name" value="NUCEPIMERASE"/>
</dbReference>
<dbReference type="SUPFAM" id="SSF51735">
    <property type="entry name" value="NAD(P)-binding Rossmann-fold domains"/>
    <property type="match status" value="1"/>
</dbReference>
<accession>M0N8T2</accession>
<dbReference type="Pfam" id="PF01370">
    <property type="entry name" value="Epimerase"/>
    <property type="match status" value="1"/>
</dbReference>
<dbReference type="InterPro" id="IPR001509">
    <property type="entry name" value="Epimerase_deHydtase"/>
</dbReference>
<reference evidence="3 4" key="1">
    <citation type="journal article" date="2014" name="PLoS Genet.">
        <title>Phylogenetically driven sequencing of extremely halophilic archaea reveals strategies for static and dynamic osmo-response.</title>
        <authorList>
            <person name="Becker E.A."/>
            <person name="Seitzer P.M."/>
            <person name="Tritt A."/>
            <person name="Larsen D."/>
            <person name="Krusor M."/>
            <person name="Yao A.I."/>
            <person name="Wu D."/>
            <person name="Madern D."/>
            <person name="Eisen J.A."/>
            <person name="Darling A.E."/>
            <person name="Facciotti M.T."/>
        </authorList>
    </citation>
    <scope>NUCLEOTIDE SEQUENCE [LARGE SCALE GENOMIC DNA]</scope>
    <source>
        <strain evidence="3 4">DSM 8989</strain>
    </source>
</reference>
<dbReference type="PATRIC" id="fig|1227456.3.peg.1917"/>
<evidence type="ECO:0000313" key="4">
    <source>
        <dbReference type="Proteomes" id="UP000011625"/>
    </source>
</evidence>